<keyword evidence="2" id="KW-1185">Reference proteome</keyword>
<sequence>MMMGDPADELGYVAVDVKDSVLRMRKMEVFGSNLEQPDLNARICSDSLMRAAASYGANKGAYRIETEVPGLGTLLKASGFLAEGRKFVCDLSKIVKICKD</sequence>
<organism evidence="1 2">
    <name type="scientific">Anaeromassilibacillus senegalensis</name>
    <dbReference type="NCBI Taxonomy" id="1673717"/>
    <lineage>
        <taxon>Bacteria</taxon>
        <taxon>Bacillati</taxon>
        <taxon>Bacillota</taxon>
        <taxon>Clostridia</taxon>
        <taxon>Eubacteriales</taxon>
        <taxon>Acutalibacteraceae</taxon>
        <taxon>Anaeromassilibacillus</taxon>
    </lineage>
</organism>
<proteinExistence type="predicted"/>
<dbReference type="Proteomes" id="UP001298681">
    <property type="component" value="Unassembled WGS sequence"/>
</dbReference>
<accession>A0ABS9MGM2</accession>
<dbReference type="RefSeq" id="WP_172749490.1">
    <property type="nucleotide sequence ID" value="NZ_JAKNHQ010000002.1"/>
</dbReference>
<comment type="caution">
    <text evidence="1">The sequence shown here is derived from an EMBL/GenBank/DDBJ whole genome shotgun (WGS) entry which is preliminary data.</text>
</comment>
<name>A0ABS9MGM2_9FIRM</name>
<dbReference type="EMBL" id="JAKNHQ010000002">
    <property type="protein sequence ID" value="MCG4609741.1"/>
    <property type="molecule type" value="Genomic_DNA"/>
</dbReference>
<protein>
    <submittedName>
        <fullName evidence="1">Uncharacterized protein</fullName>
    </submittedName>
</protein>
<reference evidence="1 2" key="1">
    <citation type="submission" date="2022-01" db="EMBL/GenBank/DDBJ databases">
        <title>Collection of gut derived symbiotic bacterial strains cultured from healthy donors.</title>
        <authorList>
            <person name="Lin H."/>
            <person name="Kohout C."/>
            <person name="Waligurski E."/>
            <person name="Pamer E.G."/>
        </authorList>
    </citation>
    <scope>NUCLEOTIDE SEQUENCE [LARGE SCALE GENOMIC DNA]</scope>
    <source>
        <strain evidence="1 2">DFI.7.58</strain>
    </source>
</reference>
<gene>
    <name evidence="1" type="ORF">L0P57_02120</name>
</gene>
<evidence type="ECO:0000313" key="2">
    <source>
        <dbReference type="Proteomes" id="UP001298681"/>
    </source>
</evidence>
<evidence type="ECO:0000313" key="1">
    <source>
        <dbReference type="EMBL" id="MCG4609741.1"/>
    </source>
</evidence>